<dbReference type="InterPro" id="IPR036397">
    <property type="entry name" value="RNaseH_sf"/>
</dbReference>
<dbReference type="NCBIfam" id="NF033546">
    <property type="entry name" value="transpos_IS21"/>
    <property type="match status" value="1"/>
</dbReference>
<comment type="similarity">
    <text evidence="1">Belongs to the transposase IS21/IS408/IS1162 family.</text>
</comment>
<dbReference type="GO" id="GO:0032196">
    <property type="term" value="P:transposition"/>
    <property type="evidence" value="ECO:0007669"/>
    <property type="project" value="UniProtKB-KW"/>
</dbReference>
<dbReference type="InterPro" id="IPR009057">
    <property type="entry name" value="Homeodomain-like_sf"/>
</dbReference>
<dbReference type="PROSITE" id="PS50531">
    <property type="entry name" value="HTH_IS21"/>
    <property type="match status" value="1"/>
</dbReference>
<reference evidence="5 6" key="1">
    <citation type="journal article" date="2017" name="Environ. Sci. Technol.">
        <title>Organohalide Respiration with Chlorinated Ethenes under Low pH Conditions.</title>
        <authorList>
            <person name="Yang Y."/>
            <person name="Capiro N.L."/>
            <person name="Marcet T.F."/>
            <person name="Yan J."/>
            <person name="Pennell K.D."/>
            <person name="Loffler F.E."/>
        </authorList>
    </citation>
    <scope>NUCLEOTIDE SEQUENCE [LARGE SCALE GENOMIC DNA]</scope>
    <source>
        <strain evidence="5 6">ACSDCE</strain>
    </source>
</reference>
<dbReference type="RefSeq" id="WP_167750471.1">
    <property type="nucleotide sequence ID" value="NZ_CP039734.2"/>
</dbReference>
<dbReference type="SUPFAM" id="SSF53098">
    <property type="entry name" value="Ribonuclease H-like"/>
    <property type="match status" value="1"/>
</dbReference>
<dbReference type="Pfam" id="PF00665">
    <property type="entry name" value="rve"/>
    <property type="match status" value="1"/>
</dbReference>
<name>A0A6G9VVJ9_9BACT</name>
<dbReference type="GO" id="GO:0003677">
    <property type="term" value="F:DNA binding"/>
    <property type="evidence" value="ECO:0007669"/>
    <property type="project" value="UniProtKB-KW"/>
</dbReference>
<keyword evidence="4" id="KW-0233">DNA recombination</keyword>
<dbReference type="Gene3D" id="1.10.10.60">
    <property type="entry name" value="Homeodomain-like"/>
    <property type="match status" value="1"/>
</dbReference>
<dbReference type="GO" id="GO:0015074">
    <property type="term" value="P:DNA integration"/>
    <property type="evidence" value="ECO:0007669"/>
    <property type="project" value="InterPro"/>
</dbReference>
<protein>
    <submittedName>
        <fullName evidence="5">IS21 family transposase</fullName>
    </submittedName>
</protein>
<organism evidence="5 6">
    <name type="scientific">Sulfurospirillum diekertiae</name>
    <dbReference type="NCBI Taxonomy" id="1854492"/>
    <lineage>
        <taxon>Bacteria</taxon>
        <taxon>Pseudomonadati</taxon>
        <taxon>Campylobacterota</taxon>
        <taxon>Epsilonproteobacteria</taxon>
        <taxon>Campylobacterales</taxon>
        <taxon>Sulfurospirillaceae</taxon>
        <taxon>Sulfurospirillum</taxon>
    </lineage>
</organism>
<evidence type="ECO:0000256" key="4">
    <source>
        <dbReference type="ARBA" id="ARBA00023172"/>
    </source>
</evidence>
<proteinExistence type="inferred from homology"/>
<evidence type="ECO:0000313" key="5">
    <source>
        <dbReference type="EMBL" id="QIR77039.1"/>
    </source>
</evidence>
<dbReference type="AlphaFoldDB" id="A0A6G9VVJ9"/>
<evidence type="ECO:0000256" key="1">
    <source>
        <dbReference type="ARBA" id="ARBA00009277"/>
    </source>
</evidence>
<dbReference type="Gene3D" id="3.30.420.10">
    <property type="entry name" value="Ribonuclease H-like superfamily/Ribonuclease H"/>
    <property type="match status" value="1"/>
</dbReference>
<dbReference type="SUPFAM" id="SSF46689">
    <property type="entry name" value="Homeodomain-like"/>
    <property type="match status" value="1"/>
</dbReference>
<sequence length="371" mass="43158">MLKKGEIKMIKKFLAEGLSKSAIARKLGISRDTVRRYANLPDDYVPHINRPPMINSVDPYLPHIAKMLEMSEQTKSEIPLTVIYEEIKKLGYDGSLRWLQQVIGRYELRARAKSDEPIIRFETKPAQQMQVDWIEFPKDNLSAFVATMGYSRASYVEYVNNEKIETLIGCHMNAFNYFGGVPMECLYDNMRTVILGRNSYGRGKHKLNPLFEDFAKHCRFSIKVCKPYRAKTKRKVERFNHYLRYNFHNGLRVKLGMKNYALTLENANAEVLKWLDTTANRRIHKTTLQVPFELLAQEQLQLHPMPKAYQGIHPKALIESVAKKYSPINSYHDIDKLYIPNRDIQCYDEFIPMVANIVLPISIYSGSVLWN</sequence>
<keyword evidence="3" id="KW-0238">DNA-binding</keyword>
<evidence type="ECO:0000256" key="3">
    <source>
        <dbReference type="ARBA" id="ARBA00023125"/>
    </source>
</evidence>
<dbReference type="InterPro" id="IPR017894">
    <property type="entry name" value="HTH_IS21_transposase_type"/>
</dbReference>
<evidence type="ECO:0000313" key="6">
    <source>
        <dbReference type="Proteomes" id="UP000502831"/>
    </source>
</evidence>
<gene>
    <name evidence="5" type="ORF">FA584_12875</name>
</gene>
<dbReference type="InterPro" id="IPR012337">
    <property type="entry name" value="RNaseH-like_sf"/>
</dbReference>
<dbReference type="Proteomes" id="UP000502831">
    <property type="component" value="Chromosome"/>
</dbReference>
<dbReference type="PANTHER" id="PTHR35004">
    <property type="entry name" value="TRANSPOSASE RV3428C-RELATED"/>
    <property type="match status" value="1"/>
</dbReference>
<keyword evidence="2" id="KW-0815">Transposition</keyword>
<dbReference type="EMBL" id="CP039734">
    <property type="protein sequence ID" value="QIR77039.1"/>
    <property type="molecule type" value="Genomic_DNA"/>
</dbReference>
<dbReference type="GO" id="GO:0006310">
    <property type="term" value="P:DNA recombination"/>
    <property type="evidence" value="ECO:0007669"/>
    <property type="project" value="UniProtKB-KW"/>
</dbReference>
<accession>A0A6G9VVJ9</accession>
<evidence type="ECO:0000256" key="2">
    <source>
        <dbReference type="ARBA" id="ARBA00022578"/>
    </source>
</evidence>
<dbReference type="PANTHER" id="PTHR35004:SF6">
    <property type="entry name" value="TRANSPOSASE"/>
    <property type="match status" value="1"/>
</dbReference>
<dbReference type="PROSITE" id="PS50994">
    <property type="entry name" value="INTEGRASE"/>
    <property type="match status" value="1"/>
</dbReference>
<dbReference type="InterPro" id="IPR001584">
    <property type="entry name" value="Integrase_cat-core"/>
</dbReference>